<dbReference type="InterPro" id="IPR029044">
    <property type="entry name" value="Nucleotide-diphossugar_trans"/>
</dbReference>
<reference evidence="3" key="1">
    <citation type="submission" date="2019-10" db="EMBL/GenBank/DDBJ databases">
        <title>Lacipirellula parvula gen. nov., sp. nov., representing a lineage of planctomycetes widespread in freshwater anoxic habitats, and description of the family Lacipirellulaceae.</title>
        <authorList>
            <person name="Dedysh S.N."/>
            <person name="Kulichevskaya I.S."/>
            <person name="Beletsky A.V."/>
            <person name="Rakitin A.L."/>
            <person name="Mardanov A.V."/>
            <person name="Ivanova A.A."/>
            <person name="Saltykova V.X."/>
            <person name="Rijpstra W.I.C."/>
            <person name="Sinninghe Damste J.S."/>
            <person name="Ravin N.V."/>
        </authorList>
    </citation>
    <scope>NUCLEOTIDE SEQUENCE [LARGE SCALE GENOMIC DNA]</scope>
    <source>
        <strain evidence="3">PX69</strain>
    </source>
</reference>
<dbReference type="Proteomes" id="UP000326837">
    <property type="component" value="Chromosome"/>
</dbReference>
<evidence type="ECO:0000259" key="1">
    <source>
        <dbReference type="Pfam" id="PF00535"/>
    </source>
</evidence>
<dbReference type="Gene3D" id="3.90.550.10">
    <property type="entry name" value="Spore Coat Polysaccharide Biosynthesis Protein SpsA, Chain A"/>
    <property type="match status" value="1"/>
</dbReference>
<dbReference type="RefSeq" id="WP_172991826.1">
    <property type="nucleotide sequence ID" value="NZ_AP021861.1"/>
</dbReference>
<dbReference type="EMBL" id="AP021861">
    <property type="protein sequence ID" value="BBO31111.1"/>
    <property type="molecule type" value="Genomic_DNA"/>
</dbReference>
<dbReference type="KEGG" id="lpav:PLANPX_0723"/>
<protein>
    <recommendedName>
        <fullName evidence="1">Glycosyltransferase 2-like domain-containing protein</fullName>
    </recommendedName>
</protein>
<feature type="domain" description="Glycosyltransferase 2-like" evidence="1">
    <location>
        <begin position="6"/>
        <end position="80"/>
    </location>
</feature>
<dbReference type="PANTHER" id="PTHR43685:SF3">
    <property type="entry name" value="SLR2126 PROTEIN"/>
    <property type="match status" value="1"/>
</dbReference>
<dbReference type="AlphaFoldDB" id="A0A5K7X8M6"/>
<keyword evidence="3" id="KW-1185">Reference proteome</keyword>
<proteinExistence type="predicted"/>
<dbReference type="PANTHER" id="PTHR43685">
    <property type="entry name" value="GLYCOSYLTRANSFERASE"/>
    <property type="match status" value="1"/>
</dbReference>
<evidence type="ECO:0000313" key="2">
    <source>
        <dbReference type="EMBL" id="BBO31111.1"/>
    </source>
</evidence>
<accession>A0A5K7X8M6</accession>
<evidence type="ECO:0000313" key="3">
    <source>
        <dbReference type="Proteomes" id="UP000326837"/>
    </source>
</evidence>
<organism evidence="2 3">
    <name type="scientific">Lacipirellula parvula</name>
    <dbReference type="NCBI Taxonomy" id="2650471"/>
    <lineage>
        <taxon>Bacteria</taxon>
        <taxon>Pseudomonadati</taxon>
        <taxon>Planctomycetota</taxon>
        <taxon>Planctomycetia</taxon>
        <taxon>Pirellulales</taxon>
        <taxon>Lacipirellulaceae</taxon>
        <taxon>Lacipirellula</taxon>
    </lineage>
</organism>
<dbReference type="InterPro" id="IPR001173">
    <property type="entry name" value="Glyco_trans_2-like"/>
</dbReference>
<dbReference type="InterPro" id="IPR050834">
    <property type="entry name" value="Glycosyltransf_2"/>
</dbReference>
<dbReference type="Pfam" id="PF00535">
    <property type="entry name" value="Glycos_transf_2"/>
    <property type="match status" value="1"/>
</dbReference>
<gene>
    <name evidence="2" type="ORF">PLANPX_0723</name>
</gene>
<sequence>MNQPVTIVLPVHNAERTLRSSLLGLMELAETTGRRLQVAVVDDGSTDATYEVACELASEFPQLHVLRQPYQRGLGSALEQVRSRLGVTDVVAHNGVGEIDHQELLAIIGGAPQARPAAAAVDNRGTRRTAALPALSARIAESQRAGGAFRWLRIDEPAAPRRMRPGTPVLGAALDGLMPAMNSFGLPSAGRK</sequence>
<name>A0A5K7X8M6_9BACT</name>
<dbReference type="SUPFAM" id="SSF53448">
    <property type="entry name" value="Nucleotide-diphospho-sugar transferases"/>
    <property type="match status" value="1"/>
</dbReference>